<dbReference type="InterPro" id="IPR050983">
    <property type="entry name" value="GST_Omega/HSP26"/>
</dbReference>
<dbReference type="PROSITE" id="PS50405">
    <property type="entry name" value="GST_CTER"/>
    <property type="match status" value="1"/>
</dbReference>
<dbReference type="RefSeq" id="WP_227181972.1">
    <property type="nucleotide sequence ID" value="NZ_JAJBZT010000012.1"/>
</dbReference>
<dbReference type="PANTHER" id="PTHR43968:SF6">
    <property type="entry name" value="GLUTATHIONE S-TRANSFERASE OMEGA"/>
    <property type="match status" value="1"/>
</dbReference>
<evidence type="ECO:0000259" key="1">
    <source>
        <dbReference type="PROSITE" id="PS50405"/>
    </source>
</evidence>
<dbReference type="EMBL" id="JAJBZT010000012">
    <property type="protein sequence ID" value="MCB6185141.1"/>
    <property type="molecule type" value="Genomic_DNA"/>
</dbReference>
<proteinExistence type="predicted"/>
<protein>
    <submittedName>
        <fullName evidence="2">Glutathione S-transferase C-terminal domain-containing protein</fullName>
    </submittedName>
</protein>
<comment type="caution">
    <text evidence="2">The sequence shown here is derived from an EMBL/GenBank/DDBJ whole genome shotgun (WGS) entry which is preliminary data.</text>
</comment>
<gene>
    <name evidence="2" type="ORF">LIN78_16455</name>
</gene>
<organism evidence="2 3">
    <name type="scientific">Leeia speluncae</name>
    <dbReference type="NCBI Taxonomy" id="2884804"/>
    <lineage>
        <taxon>Bacteria</taxon>
        <taxon>Pseudomonadati</taxon>
        <taxon>Pseudomonadota</taxon>
        <taxon>Betaproteobacteria</taxon>
        <taxon>Neisseriales</taxon>
        <taxon>Leeiaceae</taxon>
        <taxon>Leeia</taxon>
    </lineage>
</organism>
<dbReference type="SUPFAM" id="SSF47616">
    <property type="entry name" value="GST C-terminal domain-like"/>
    <property type="match status" value="1"/>
</dbReference>
<dbReference type="Gene3D" id="1.20.1050.10">
    <property type="match status" value="1"/>
</dbReference>
<accession>A0ABS8DB49</accession>
<dbReference type="InterPro" id="IPR036282">
    <property type="entry name" value="Glutathione-S-Trfase_C_sf"/>
</dbReference>
<dbReference type="PANTHER" id="PTHR43968">
    <property type="match status" value="1"/>
</dbReference>
<dbReference type="InterPro" id="IPR010987">
    <property type="entry name" value="Glutathione-S-Trfase_C-like"/>
</dbReference>
<dbReference type="Proteomes" id="UP001165395">
    <property type="component" value="Unassembled WGS sequence"/>
</dbReference>
<sequence length="103" mass="11526">MIADAKRVAFRKCLGNLESALVSGPFFSGATFGMVDAVYAPLFRYFRIIDELITHQVFDGFPRTFAWHLALAAHPSVKNAVNEDYAARFKAHLQQKQVLIPAN</sequence>
<feature type="domain" description="GST C-terminal" evidence="1">
    <location>
        <begin position="1"/>
        <end position="99"/>
    </location>
</feature>
<reference evidence="2" key="1">
    <citation type="submission" date="2021-10" db="EMBL/GenBank/DDBJ databases">
        <title>The complete genome sequence of Leeia sp. TBRC 13508.</title>
        <authorList>
            <person name="Charoenyingcharoen P."/>
            <person name="Yukphan P."/>
        </authorList>
    </citation>
    <scope>NUCLEOTIDE SEQUENCE</scope>
    <source>
        <strain evidence="2">TBRC 13508</strain>
    </source>
</reference>
<keyword evidence="3" id="KW-1185">Reference proteome</keyword>
<evidence type="ECO:0000313" key="2">
    <source>
        <dbReference type="EMBL" id="MCB6185141.1"/>
    </source>
</evidence>
<dbReference type="Pfam" id="PF13410">
    <property type="entry name" value="GST_C_2"/>
    <property type="match status" value="1"/>
</dbReference>
<evidence type="ECO:0000313" key="3">
    <source>
        <dbReference type="Proteomes" id="UP001165395"/>
    </source>
</evidence>
<name>A0ABS8DB49_9NEIS</name>